<evidence type="ECO:0000313" key="2">
    <source>
        <dbReference type="EMBL" id="KAJ5593330.1"/>
    </source>
</evidence>
<protein>
    <submittedName>
        <fullName evidence="2">Uncharacterized protein</fullName>
    </submittedName>
</protein>
<dbReference type="EMBL" id="JAQJAE010000005">
    <property type="protein sequence ID" value="KAJ5593330.1"/>
    <property type="molecule type" value="Genomic_DNA"/>
</dbReference>
<proteinExistence type="predicted"/>
<dbReference type="RefSeq" id="XP_056749956.1">
    <property type="nucleotide sequence ID" value="XM_056901288.1"/>
</dbReference>
<reference evidence="2" key="2">
    <citation type="submission" date="2023-01" db="EMBL/GenBank/DDBJ databases">
        <authorList>
            <person name="Petersen C."/>
        </authorList>
    </citation>
    <scope>NUCLEOTIDE SEQUENCE</scope>
    <source>
        <strain evidence="2">IBT 12815</strain>
    </source>
</reference>
<name>A0AAD6DU92_9EURO</name>
<gene>
    <name evidence="2" type="ORF">N7537_010234</name>
</gene>
<comment type="caution">
    <text evidence="2">The sequence shown here is derived from an EMBL/GenBank/DDBJ whole genome shotgun (WGS) entry which is preliminary data.</text>
</comment>
<reference evidence="2" key="1">
    <citation type="journal article" date="2023" name="IMA Fungus">
        <title>Comparative genomic study of the Penicillium genus elucidates a diverse pangenome and 15 lateral gene transfer events.</title>
        <authorList>
            <person name="Petersen C."/>
            <person name="Sorensen T."/>
            <person name="Nielsen M.R."/>
            <person name="Sondergaard T.E."/>
            <person name="Sorensen J.L."/>
            <person name="Fitzpatrick D.A."/>
            <person name="Frisvad J.C."/>
            <person name="Nielsen K.L."/>
        </authorList>
    </citation>
    <scope>NUCLEOTIDE SEQUENCE</scope>
    <source>
        <strain evidence="2">IBT 12815</strain>
    </source>
</reference>
<dbReference type="Proteomes" id="UP001213799">
    <property type="component" value="Unassembled WGS sequence"/>
</dbReference>
<evidence type="ECO:0000256" key="1">
    <source>
        <dbReference type="SAM" id="MobiDB-lite"/>
    </source>
</evidence>
<keyword evidence="3" id="KW-1185">Reference proteome</keyword>
<organism evidence="2 3">
    <name type="scientific">Penicillium hordei</name>
    <dbReference type="NCBI Taxonomy" id="40994"/>
    <lineage>
        <taxon>Eukaryota</taxon>
        <taxon>Fungi</taxon>
        <taxon>Dikarya</taxon>
        <taxon>Ascomycota</taxon>
        <taxon>Pezizomycotina</taxon>
        <taxon>Eurotiomycetes</taxon>
        <taxon>Eurotiomycetidae</taxon>
        <taxon>Eurotiales</taxon>
        <taxon>Aspergillaceae</taxon>
        <taxon>Penicillium</taxon>
    </lineage>
</organism>
<feature type="region of interest" description="Disordered" evidence="1">
    <location>
        <begin position="116"/>
        <end position="135"/>
    </location>
</feature>
<sequence>MQLMLPFVTNGLAVQITPRPDKHYAIMGSDWFTAKFMPWVIALFSDVKFWGWSLGDLAAPNGASHGRDFPRLKYMHHSSLPGRNMAADQHAHNRFQAQDMIHAELPWEGVLVPENKTLEPAGNDPTSGSFEARLPDRPTEELACGSERNGADGPQVSRAGIHLPRWGID</sequence>
<accession>A0AAD6DU92</accession>
<dbReference type="AlphaFoldDB" id="A0AAD6DU92"/>
<dbReference type="GeneID" id="81591530"/>
<evidence type="ECO:0000313" key="3">
    <source>
        <dbReference type="Proteomes" id="UP001213799"/>
    </source>
</evidence>